<dbReference type="PANTHER" id="PTHR19432">
    <property type="entry name" value="SUGAR TRANSPORTER"/>
    <property type="match status" value="1"/>
</dbReference>
<feature type="transmembrane region" description="Helical" evidence="8">
    <location>
        <begin position="111"/>
        <end position="128"/>
    </location>
</feature>
<dbReference type="Proteomes" id="UP000472260">
    <property type="component" value="Unassembled WGS sequence"/>
</dbReference>
<comment type="subcellular location">
    <subcellularLocation>
        <location evidence="1">Membrane</location>
        <topology evidence="1">Multi-pass membrane protein</topology>
    </subcellularLocation>
</comment>
<feature type="transmembrane region" description="Helical" evidence="8">
    <location>
        <begin position="409"/>
        <end position="432"/>
    </location>
</feature>
<evidence type="ECO:0008006" key="11">
    <source>
        <dbReference type="Google" id="ProtNLM"/>
    </source>
</evidence>
<evidence type="ECO:0000313" key="10">
    <source>
        <dbReference type="Proteomes" id="UP000472260"/>
    </source>
</evidence>
<keyword evidence="4 8" id="KW-1133">Transmembrane helix</keyword>
<dbReference type="SUPFAM" id="SSF103473">
    <property type="entry name" value="MFS general substrate transporter"/>
    <property type="match status" value="1"/>
</dbReference>
<dbReference type="AlphaFoldDB" id="A0A671S659"/>
<dbReference type="GO" id="GO:0008506">
    <property type="term" value="F:sucrose:proton symporter activity"/>
    <property type="evidence" value="ECO:0007669"/>
    <property type="project" value="TreeGrafter"/>
</dbReference>
<evidence type="ECO:0000256" key="5">
    <source>
        <dbReference type="ARBA" id="ARBA00023136"/>
    </source>
</evidence>
<protein>
    <recommendedName>
        <fullName evidence="11">Solute carrier family 45 member 4b</fullName>
    </recommendedName>
</protein>
<dbReference type="Pfam" id="PF07690">
    <property type="entry name" value="MFS_1"/>
    <property type="match status" value="1"/>
</dbReference>
<feature type="transmembrane region" description="Helical" evidence="8">
    <location>
        <begin position="384"/>
        <end position="403"/>
    </location>
</feature>
<evidence type="ECO:0000256" key="8">
    <source>
        <dbReference type="SAM" id="Phobius"/>
    </source>
</evidence>
<evidence type="ECO:0000256" key="3">
    <source>
        <dbReference type="ARBA" id="ARBA00022692"/>
    </source>
</evidence>
<keyword evidence="2" id="KW-0813">Transport</keyword>
<feature type="transmembrane region" description="Helical" evidence="8">
    <location>
        <begin position="482"/>
        <end position="506"/>
    </location>
</feature>
<dbReference type="InterPro" id="IPR036259">
    <property type="entry name" value="MFS_trans_sf"/>
</dbReference>
<dbReference type="FunFam" id="1.20.1250.20:FF:000321">
    <property type="entry name" value="Solute carrier family 45 member 2"/>
    <property type="match status" value="1"/>
</dbReference>
<keyword evidence="5 8" id="KW-0472">Membrane</keyword>
<feature type="transmembrane region" description="Helical" evidence="8">
    <location>
        <begin position="518"/>
        <end position="540"/>
    </location>
</feature>
<keyword evidence="3 8" id="KW-0812">Transmembrane</keyword>
<reference evidence="9" key="1">
    <citation type="submission" date="2025-08" db="UniProtKB">
        <authorList>
            <consortium name="Ensembl"/>
        </authorList>
    </citation>
    <scope>IDENTIFICATION</scope>
</reference>
<feature type="transmembrane region" description="Helical" evidence="8">
    <location>
        <begin position="78"/>
        <end position="99"/>
    </location>
</feature>
<evidence type="ECO:0000313" key="9">
    <source>
        <dbReference type="Ensembl" id="ENSSANP00000091516.1"/>
    </source>
</evidence>
<feature type="region of interest" description="Disordered" evidence="7">
    <location>
        <begin position="246"/>
        <end position="279"/>
    </location>
</feature>
<evidence type="ECO:0000256" key="7">
    <source>
        <dbReference type="SAM" id="MobiDB-lite"/>
    </source>
</evidence>
<feature type="transmembrane region" description="Helical" evidence="8">
    <location>
        <begin position="179"/>
        <end position="198"/>
    </location>
</feature>
<accession>A0A671S659</accession>
<feature type="transmembrane region" description="Helical" evidence="8">
    <location>
        <begin position="453"/>
        <end position="476"/>
    </location>
</feature>
<keyword evidence="10" id="KW-1185">Reference proteome</keyword>
<feature type="compositionally biased region" description="Polar residues" evidence="7">
    <location>
        <begin position="264"/>
        <end position="273"/>
    </location>
</feature>
<feature type="transmembrane region" description="Helical" evidence="8">
    <location>
        <begin position="299"/>
        <end position="320"/>
    </location>
</feature>
<dbReference type="CDD" id="cd17313">
    <property type="entry name" value="MFS_SLC45_SUC"/>
    <property type="match status" value="1"/>
</dbReference>
<evidence type="ECO:0000256" key="6">
    <source>
        <dbReference type="ARBA" id="ARBA00038193"/>
    </source>
</evidence>
<dbReference type="InterPro" id="IPR011701">
    <property type="entry name" value="MFS"/>
</dbReference>
<feature type="transmembrane region" description="Helical" evidence="8">
    <location>
        <begin position="140"/>
        <end position="159"/>
    </location>
</feature>
<sequence length="555" mass="60862">LCIIICAFGRHFHPKRIELHTFDQFMQSLGIKPITLAFLASLHAHGAVMFGREFCYAMETALVTPVLLQIGLPEQYYSLTWFLSPILGLIFTPLIGSASDRCTLRWGRRRPFILALCVGVLLGVALFLNGSLIDVPNNQLIGIVMTVLGVVVLDFCADATEGPIRAYLLDVADTEEQDMALNIHAFSAGLGGAVGYALGGLDWTHTFLGRTFKSQEQILFLFAAVLFTVSVALHLFSIEEQQFSPQQDRLDEEKQRNGQRARHQSGNTNSSGDTESEEGEAETTVRLLWMSMLKMPKELFRLCVCHLVTWFSIIAEAVFYTDFMGQVIYEGDPTVSDAPLNSTALHNYHRGVQMGCWGLVIYATTAAISVLQKYLDNFDLSIKVIYILGTLGFAIGTAVMAIFPNVYVSMVMISSMGIISMSISYCPYALLGQYHDNKEVRYVQHSPGNSKRGFGIDCAILSCQVYISQILVASALGAVVDAVGSVCVIPMVASGGSFLGFLRLFIRHVESMKAGKSSVYSATAIGISWISSAGVFGVSAQEHPLAFGWRFITDH</sequence>
<feature type="transmembrane region" description="Helical" evidence="8">
    <location>
        <begin position="218"/>
        <end position="236"/>
    </location>
</feature>
<evidence type="ECO:0000256" key="4">
    <source>
        <dbReference type="ARBA" id="ARBA00022989"/>
    </source>
</evidence>
<dbReference type="PANTHER" id="PTHR19432:SF7">
    <property type="entry name" value="SOLUTE CARRIER FAMILY 45 MEMBER 4"/>
    <property type="match status" value="1"/>
</dbReference>
<evidence type="ECO:0000256" key="1">
    <source>
        <dbReference type="ARBA" id="ARBA00004141"/>
    </source>
</evidence>
<organism evidence="9 10">
    <name type="scientific">Sinocyclocheilus anshuiensis</name>
    <dbReference type="NCBI Taxonomy" id="1608454"/>
    <lineage>
        <taxon>Eukaryota</taxon>
        <taxon>Metazoa</taxon>
        <taxon>Chordata</taxon>
        <taxon>Craniata</taxon>
        <taxon>Vertebrata</taxon>
        <taxon>Euteleostomi</taxon>
        <taxon>Actinopterygii</taxon>
        <taxon>Neopterygii</taxon>
        <taxon>Teleostei</taxon>
        <taxon>Ostariophysi</taxon>
        <taxon>Cypriniformes</taxon>
        <taxon>Cyprinidae</taxon>
        <taxon>Cyprininae</taxon>
        <taxon>Sinocyclocheilus</taxon>
    </lineage>
</organism>
<proteinExistence type="inferred from homology"/>
<feature type="transmembrane region" description="Helical" evidence="8">
    <location>
        <begin position="352"/>
        <end position="372"/>
    </location>
</feature>
<comment type="similarity">
    <text evidence="6">Belongs to the glycoside-pentoside-hexuronide (GPH) cation symporter transporter (TC 2.A.2) family.</text>
</comment>
<gene>
    <name evidence="9" type="primary">slc45a4</name>
</gene>
<evidence type="ECO:0000256" key="2">
    <source>
        <dbReference type="ARBA" id="ARBA00022448"/>
    </source>
</evidence>
<dbReference type="GO" id="GO:0016020">
    <property type="term" value="C:membrane"/>
    <property type="evidence" value="ECO:0007669"/>
    <property type="project" value="UniProtKB-SubCell"/>
</dbReference>
<dbReference type="Ensembl" id="ENSSANT00000097222.1">
    <property type="protein sequence ID" value="ENSSANP00000091516.1"/>
    <property type="gene ID" value="ENSSANG00000045203.1"/>
</dbReference>
<dbReference type="Gene3D" id="1.20.1250.20">
    <property type="entry name" value="MFS general substrate transporter like domains"/>
    <property type="match status" value="1"/>
</dbReference>
<reference evidence="9" key="2">
    <citation type="submission" date="2025-09" db="UniProtKB">
        <authorList>
            <consortium name="Ensembl"/>
        </authorList>
    </citation>
    <scope>IDENTIFICATION</scope>
</reference>
<name>A0A671S659_9TELE</name>